<dbReference type="OrthoDB" id="10035969at2759"/>
<evidence type="ECO:0000256" key="1">
    <source>
        <dbReference type="SAM" id="Coils"/>
    </source>
</evidence>
<dbReference type="PANTHER" id="PTHR11319:SF35">
    <property type="entry name" value="OUTER MEMBRANE PROTEIN PMPC-RELATED"/>
    <property type="match status" value="1"/>
</dbReference>
<organism evidence="6 7">
    <name type="scientific">Theileria equi strain WA</name>
    <dbReference type="NCBI Taxonomy" id="1537102"/>
    <lineage>
        <taxon>Eukaryota</taxon>
        <taxon>Sar</taxon>
        <taxon>Alveolata</taxon>
        <taxon>Apicomplexa</taxon>
        <taxon>Aconoidasida</taxon>
        <taxon>Piroplasmida</taxon>
        <taxon>Theileriidae</taxon>
        <taxon>Theileria</taxon>
    </lineage>
</organism>
<dbReference type="Gene3D" id="2.10.50.10">
    <property type="entry name" value="Tumor Necrosis Factor Receptor, subunit A, domain 2"/>
    <property type="match status" value="6"/>
</dbReference>
<feature type="domain" description="Tyrosine-protein kinase ephrin type A/B receptor-like" evidence="3">
    <location>
        <begin position="959"/>
        <end position="1011"/>
    </location>
</feature>
<dbReference type="SMART" id="SM01411">
    <property type="entry name" value="Ephrin_rec_like"/>
    <property type="match status" value="9"/>
</dbReference>
<feature type="coiled-coil region" evidence="1">
    <location>
        <begin position="2314"/>
        <end position="2364"/>
    </location>
</feature>
<dbReference type="Pfam" id="PF24634">
    <property type="entry name" value="DUF7631"/>
    <property type="match status" value="1"/>
</dbReference>
<evidence type="ECO:0000256" key="2">
    <source>
        <dbReference type="SAM" id="Phobius"/>
    </source>
</evidence>
<comment type="caution">
    <text evidence="6">The sequence shown here is derived from an EMBL/GenBank/DDBJ whole genome shotgun (WGS) entry which is preliminary data.</text>
</comment>
<dbReference type="Pfam" id="PF07699">
    <property type="entry name" value="Ephrin_rec_like"/>
    <property type="match status" value="5"/>
</dbReference>
<feature type="transmembrane region" description="Helical" evidence="2">
    <location>
        <begin position="1776"/>
        <end position="1802"/>
    </location>
</feature>
<name>L1LG30_THEEQ</name>
<feature type="transmembrane region" description="Helical" evidence="2">
    <location>
        <begin position="2072"/>
        <end position="2097"/>
    </location>
</feature>
<dbReference type="CDD" id="cd00185">
    <property type="entry name" value="TNFRSF"/>
    <property type="match status" value="3"/>
</dbReference>
<keyword evidence="2" id="KW-0472">Membrane</keyword>
<dbReference type="SUPFAM" id="SSF57184">
    <property type="entry name" value="Growth factor receptor domain"/>
    <property type="match status" value="3"/>
</dbReference>
<feature type="domain" description="Tyrosine-protein kinase ephrin type A/B receptor-like" evidence="3">
    <location>
        <begin position="1276"/>
        <end position="1320"/>
    </location>
</feature>
<gene>
    <name evidence="6" type="ORF">BEWA_042580</name>
</gene>
<keyword evidence="2" id="KW-1133">Transmembrane helix</keyword>
<dbReference type="STRING" id="1537102.L1LG30"/>
<dbReference type="EMBL" id="ACOU01000002">
    <property type="protein sequence ID" value="EKX74220.1"/>
    <property type="molecule type" value="Genomic_DNA"/>
</dbReference>
<keyword evidence="7" id="KW-1185">Reference proteome</keyword>
<reference evidence="6 7" key="1">
    <citation type="journal article" date="2012" name="BMC Genomics">
        <title>Comparative genomic analysis and phylogenetic position of Theileria equi.</title>
        <authorList>
            <person name="Kappmeyer L.S."/>
            <person name="Thiagarajan M."/>
            <person name="Herndon D.R."/>
            <person name="Ramsay J.D."/>
            <person name="Caler E."/>
            <person name="Djikeng A."/>
            <person name="Gillespie J.J."/>
            <person name="Lau A.O."/>
            <person name="Roalson E.H."/>
            <person name="Silva J.C."/>
            <person name="Silva M.G."/>
            <person name="Suarez C.E."/>
            <person name="Ueti M.W."/>
            <person name="Nene V.M."/>
            <person name="Mealey R.H."/>
            <person name="Knowles D.P."/>
            <person name="Brayton K.A."/>
        </authorList>
    </citation>
    <scope>NUCLEOTIDE SEQUENCE [LARGE SCALE GENOMIC DNA]</scope>
    <source>
        <strain evidence="6 7">WA</strain>
    </source>
</reference>
<dbReference type="InterPro" id="IPR056047">
    <property type="entry name" value="CRMPA-like_DUF7630"/>
</dbReference>
<feature type="transmembrane region" description="Helical" evidence="2">
    <location>
        <begin position="2048"/>
        <end position="2065"/>
    </location>
</feature>
<evidence type="ECO:0000259" key="3">
    <source>
        <dbReference type="Pfam" id="PF07699"/>
    </source>
</evidence>
<dbReference type="Pfam" id="PF24633">
    <property type="entry name" value="DUF7630"/>
    <property type="match status" value="1"/>
</dbReference>
<feature type="transmembrane region" description="Helical" evidence="2">
    <location>
        <begin position="1978"/>
        <end position="1999"/>
    </location>
</feature>
<feature type="domain" description="Tyrosine-protein kinase ephrin type A/B receptor-like" evidence="3">
    <location>
        <begin position="1383"/>
        <end position="1432"/>
    </location>
</feature>
<dbReference type="InterPro" id="IPR009030">
    <property type="entry name" value="Growth_fac_rcpt_cys_sf"/>
</dbReference>
<proteinExistence type="predicted"/>
<evidence type="ECO:0000313" key="6">
    <source>
        <dbReference type="EMBL" id="EKX74220.1"/>
    </source>
</evidence>
<dbReference type="PANTHER" id="PTHR11319">
    <property type="entry name" value="G PROTEIN-COUPLED RECEPTOR-RELATED"/>
    <property type="match status" value="1"/>
</dbReference>
<feature type="domain" description="Tyrosine-protein kinase ephrin type A/B receptor-like" evidence="3">
    <location>
        <begin position="1164"/>
        <end position="1201"/>
    </location>
</feature>
<dbReference type="eggNOG" id="KOG1217">
    <property type="taxonomic scope" value="Eukaryota"/>
</dbReference>
<dbReference type="KEGG" id="beq:BEWA_042580"/>
<evidence type="ECO:0000259" key="4">
    <source>
        <dbReference type="Pfam" id="PF24633"/>
    </source>
</evidence>
<evidence type="ECO:0000259" key="5">
    <source>
        <dbReference type="Pfam" id="PF24634"/>
    </source>
</evidence>
<feature type="transmembrane region" description="Helical" evidence="2">
    <location>
        <begin position="1928"/>
        <end position="1953"/>
    </location>
</feature>
<protein>
    <submittedName>
        <fullName evidence="6">Uncharacterized protein</fullName>
    </submittedName>
</protein>
<sequence length="2399" mass="274260">MFIINDILGSEKIFYCSYSDSILASNRDEVKKVVSKIPVNIRPSAIDLYTELRVRETNIQISTILKSYKSYPYEICKSRLYYFESTGREIIENDEIKNQPLICEYSNLFNSIHGIKLDDSCIYQQYSKNIGEQHHFHKLSKKHFYYRKYEGFNLEIENISLSSVFSIYLEYGDNKCGTYDKDKSKGSDIYQYTGVKIPSEINFGPVRFYKFGPFSSIGSPKTVKICACSSNGSENDTYSCLRKEDFRDEIGDIIVTDFWKHDTKTLFVGESIKVKVENKISILIDTEVIGKCSKIFEKYSINWVTGNIKLTPNLSKHIHLGRKIDDHNYFEATPGTFNVCLIENETGVVHDYFESYRISGVKDNVETFLHMDSSKKLHGQAITIEAFFIEEAKIDSVSLMESEDHCTGEVMGTWSDGPYPYPISNLNKSSKMLIYTGFSANLYKENSAKTHRICIRYRDDSKLYPIGHAKLKNYYEYNLQHPIYSNFLLGFPPYDVINYDISDDSRIFKTWINQNYFFSQNLGNHEYEEKEIFYGQIKPFVDKFFGGMIHFQTYPSENALVIWTTGKGEMTLFPIWKVGIESPLSLRMTVISGTIYWYVLMRSTNMVVRYDVMTLKNRYTISDVKVFNDIKLYNPTAIEILQSNKITRILVLDSATNCIHLFSEHLKVIKMLCRSNQIEFGLSHPTSLSCVLEETSSGKFHCFSSQSRCNSILWFSVDITTDEIAQNGNYESGTLVDDLDPMLGVPTSLAAFNYKSSKIHTIVIIFTRENDRNGYILSANTITKQMTFMTSTQTIPGDKRLKLVRIFSNMSEDMNLMFLGETLTEGAVKQRYTLDDILRNFGNPKTIQWYLTWNKLSNLVHIPEFKYDLPEWIKINDEYALAPKVKNYQRFPQNLEYSISSEDGDVKNDDNFFIDPVSGILKVTVKRMKTQKIKFKITASILGLERVLHLETNITCLDGEYYNGSTCVSCPLASYNSISMVKNDGKYWSLCKSCPENETTKNEGSTSEGDCTCKAGYSVIKNDDMTLRCKPCPRGTYKNVIGFDNCIDSCYKNSVSEVIGSTTEEERFCKCLPGYYWGGHYENTTDCLECEKGFYCEGGFKSKFYKCPLNTTTKNKLATSIDDCICKAGYEPVDPVTINTSLEHSLRFVLMEKYKIMGKNPIICVPCPFNKYKESNSSDKCSYCPPNSFSKMTGNTKKSDCNRCQPGYYETNDEEIPCKPCLKGMICVGSIPKKDIYKQLAGKMSPCQPNSLTFPPYTNNQDPNYCLCDVGYVSGSNSVLNKCVQVPKNYYKDKVGNIPASACPNGSLTLAPGAVSKNACVCDKGYYFDNTSQHCTMCPNGKYCLGGKDENMVDRQPMDCQDTNAQTKYPGASSASECACKPGYYANTDAQNACTECPENHYKSYISNDACVRCDENSSTNGKTGATSKEQCVCDPGYYFDKSCVACDFRDKFCPGGLVLKRDSDVSTFETRPPEKCPENTEIPPGVDNASSIDYCQCSKGYAFASKDLDNNIKTCTPCPPGTYKSSVMDSNCNGLCTQNATSLQGAKSPMQCFCQMGYFYLAGGICTKCLEGSRCDGGLTNTRGITEEDVDVDIDDHTKPVAIEGYYLDKINQKLRKPDDWKFIKCPIKGACLGGGKCSKSMEHYLCSECKKGYTNNFTKGAICQKCPNMAINLSVIMVWYFILLLINIVMACLNVSAGFNRRSIHSVVIKIALNYCICTSVLNVVNFDDLNLPKSVKSFTTSWIKMFDSDDIVYYTSIDCILRSWFNLNHADSFFYAMLYMFFLPVILLFVVTVLMWTILELFKIKRYKVTTAKLALLQQSKARGLEPLAERLRDEYANERLFLIFRYIPLPGETKWTKSVHFIEDMIPIYVTVLFSVHGKITSKMLGLLDCVYIDLGRSIPGKYMLRPAMSVRCSLNPSHGYIPYLALGMTGLIIWGFGIPFLSFMVLYVNRKNLYAPDIRMKYGFLHNGFRQDYWYWETVVFTRKSLVLVIGSIVIVPSQNLSGSRIWMALVVAVIFLIIQLFYKPFDERDYFVLGKLESHSMIAWTLTLIFASLIIEVNFTDWDNMWLLGLTIVFNSLFIAEVFYELFIAYFSSFRLFRKCLNLFPFRKEPMVSYYQNQRIISLSLQNKDTSWKISPSSIANRHERYFITTLGELYRIALSHLRLDVLPSTFIEFLVRFSISFSSFEEKMIKERVFKSFSEGKISNLIVLAREQESANFKKIVNLDKVEAYYRLNKTESIFDKDYLGVIGLKKENINSILDSMFNENILTNKRALSDIYLSLAKICNMDKNIFLYIFSLFKCVKEYMEMEAYTKTLERLENIRSDLKVKRDEDEMKQELNDMQSQVDELKKRITIYKDKLEMLEYGPDTVARKDALDPDFCQMMQDFGFGLRDK</sequence>
<dbReference type="InterPro" id="IPR056048">
    <property type="entry name" value="CRMPA/B-like_DUF7631"/>
</dbReference>
<dbReference type="Proteomes" id="UP000031512">
    <property type="component" value="Unassembled WGS sequence"/>
</dbReference>
<feature type="transmembrane region" description="Helical" evidence="2">
    <location>
        <begin position="1709"/>
        <end position="1727"/>
    </location>
</feature>
<feature type="domain" description="Tyrosine-protein kinase ephrin type A/B receptor-like" evidence="3">
    <location>
        <begin position="1027"/>
        <end position="1065"/>
    </location>
</feature>
<evidence type="ECO:0000313" key="7">
    <source>
        <dbReference type="Proteomes" id="UP000031512"/>
    </source>
</evidence>
<dbReference type="GeneID" id="15807668"/>
<keyword evidence="2" id="KW-0812">Transmembrane</keyword>
<accession>L1LG30</accession>
<dbReference type="VEuPathDB" id="PiroplasmaDB:BEWA_042580"/>
<dbReference type="InterPro" id="IPR011641">
    <property type="entry name" value="Tyr-kin_ephrin_A/B_rcpt-like"/>
</dbReference>
<feature type="domain" description="DUF7631" evidence="5">
    <location>
        <begin position="1565"/>
        <end position="1607"/>
    </location>
</feature>
<feature type="transmembrane region" description="Helical" evidence="2">
    <location>
        <begin position="1675"/>
        <end position="1697"/>
    </location>
</feature>
<feature type="transmembrane region" description="Helical" evidence="2">
    <location>
        <begin position="2011"/>
        <end position="2028"/>
    </location>
</feature>
<dbReference type="RefSeq" id="XP_004833672.1">
    <property type="nucleotide sequence ID" value="XM_004833615.1"/>
</dbReference>
<keyword evidence="1" id="KW-0175">Coiled coil</keyword>
<feature type="domain" description="DUF7630" evidence="4">
    <location>
        <begin position="1624"/>
        <end position="1668"/>
    </location>
</feature>